<dbReference type="InterPro" id="IPR013767">
    <property type="entry name" value="PAS_fold"/>
</dbReference>
<evidence type="ECO:0000313" key="9">
    <source>
        <dbReference type="Proteomes" id="UP000028501"/>
    </source>
</evidence>
<feature type="domain" description="PAS" evidence="6">
    <location>
        <begin position="89"/>
        <end position="139"/>
    </location>
</feature>
<reference evidence="8 9" key="1">
    <citation type="submission" date="2013-07" db="EMBL/GenBank/DDBJ databases">
        <title>Genome of Archaeoglobus fulgidus.</title>
        <authorList>
            <person name="Fiebig A."/>
            <person name="Birkeland N.-K."/>
        </authorList>
    </citation>
    <scope>NUCLEOTIDE SEQUENCE [LARGE SCALE GENOMIC DNA]</scope>
    <source>
        <strain evidence="8 9">DSM 8774</strain>
    </source>
</reference>
<dbReference type="GO" id="GO:0000155">
    <property type="term" value="F:phosphorelay sensor kinase activity"/>
    <property type="evidence" value="ECO:0007669"/>
    <property type="project" value="InterPro"/>
</dbReference>
<dbReference type="NCBIfam" id="TIGR00229">
    <property type="entry name" value="sensory_box"/>
    <property type="match status" value="2"/>
</dbReference>
<dbReference type="Pfam" id="PF13185">
    <property type="entry name" value="GAF_2"/>
    <property type="match status" value="1"/>
</dbReference>
<proteinExistence type="predicted"/>
<dbReference type="PROSITE" id="PS50113">
    <property type="entry name" value="PAC"/>
    <property type="match status" value="1"/>
</dbReference>
<protein>
    <recommendedName>
        <fullName evidence="2">histidine kinase</fullName>
        <ecNumber evidence="2">2.7.13.3</ecNumber>
    </recommendedName>
</protein>
<dbReference type="PANTHER" id="PTHR43304:SF1">
    <property type="entry name" value="PAC DOMAIN-CONTAINING PROTEIN"/>
    <property type="match status" value="1"/>
</dbReference>
<dbReference type="RefSeq" id="WP_010879907.1">
    <property type="nucleotide sequence ID" value="NZ_CP006577.1"/>
</dbReference>
<evidence type="ECO:0000259" key="7">
    <source>
        <dbReference type="PROSITE" id="PS50113"/>
    </source>
</evidence>
<keyword evidence="5" id="KW-0418">Kinase</keyword>
<dbReference type="GO" id="GO:0006355">
    <property type="term" value="P:regulation of DNA-templated transcription"/>
    <property type="evidence" value="ECO:0007669"/>
    <property type="project" value="InterPro"/>
</dbReference>
<dbReference type="InterPro" id="IPR003661">
    <property type="entry name" value="HisK_dim/P_dom"/>
</dbReference>
<dbReference type="HOGENOM" id="CLU_497505_0_0_2"/>
<evidence type="ECO:0000256" key="4">
    <source>
        <dbReference type="ARBA" id="ARBA00022679"/>
    </source>
</evidence>
<dbReference type="PROSITE" id="PS50112">
    <property type="entry name" value="PAS"/>
    <property type="match status" value="2"/>
</dbReference>
<dbReference type="SMART" id="SM00388">
    <property type="entry name" value="HisKA"/>
    <property type="match status" value="1"/>
</dbReference>
<dbReference type="SUPFAM" id="SSF55785">
    <property type="entry name" value="PYP-like sensor domain (PAS domain)"/>
    <property type="match status" value="2"/>
</dbReference>
<dbReference type="SUPFAM" id="SSF55781">
    <property type="entry name" value="GAF domain-like"/>
    <property type="match status" value="1"/>
</dbReference>
<dbReference type="InterPro" id="IPR052162">
    <property type="entry name" value="Sensor_kinase/Photoreceptor"/>
</dbReference>
<dbReference type="Pfam" id="PF00989">
    <property type="entry name" value="PAS"/>
    <property type="match status" value="2"/>
</dbReference>
<dbReference type="InterPro" id="IPR035965">
    <property type="entry name" value="PAS-like_dom_sf"/>
</dbReference>
<comment type="catalytic activity">
    <reaction evidence="1">
        <text>ATP + protein L-histidine = ADP + protein N-phospho-L-histidine.</text>
        <dbReference type="EC" id="2.7.13.3"/>
    </reaction>
</comment>
<evidence type="ECO:0000256" key="1">
    <source>
        <dbReference type="ARBA" id="ARBA00000085"/>
    </source>
</evidence>
<keyword evidence="4" id="KW-0808">Transferase</keyword>
<dbReference type="InterPro" id="IPR029016">
    <property type="entry name" value="GAF-like_dom_sf"/>
</dbReference>
<organism evidence="8 9">
    <name type="scientific">Archaeoglobus fulgidus DSM 8774</name>
    <dbReference type="NCBI Taxonomy" id="1344584"/>
    <lineage>
        <taxon>Archaea</taxon>
        <taxon>Methanobacteriati</taxon>
        <taxon>Methanobacteriota</taxon>
        <taxon>Archaeoglobi</taxon>
        <taxon>Archaeoglobales</taxon>
        <taxon>Archaeoglobaceae</taxon>
        <taxon>Archaeoglobus</taxon>
    </lineage>
</organism>
<dbReference type="SMART" id="SM00065">
    <property type="entry name" value="GAF"/>
    <property type="match status" value="1"/>
</dbReference>
<name>A0A075WHX2_ARCFL</name>
<dbReference type="PANTHER" id="PTHR43304">
    <property type="entry name" value="PHYTOCHROME-LIKE PROTEIN CPH1"/>
    <property type="match status" value="1"/>
</dbReference>
<sequence>MDINKLPDPTIIVNQDNRIIKLNDRAKELGLDVGMLFEISYEVEVGGEIYSVSFTDLGEEKVIVLRKVAESDFYRTLFELSPDAIIIHDGQKILFANKRAAEVAGIPLERLIGMPVFNFIHPEYVNFVAERMKKMFQEKKPVPPAIEKFILPDGREVFVEVSASYITYKGRPAILLVIRNVTEKLEMEKRYREFFENTLDMIIVTDLKGNFVEVNREFERISGYRKEEVIGKNFREFFSEDEAENVFRMYNKAFKEKRPLYGLEFRFKTKYGVEKVVEGNVRPLVKNGKVTGFLANFKDVTERKRLEEELLRTNKLLRTINAINEVIVRVKSLDELLTTVIREVSSYCTFAWIALIDKEEERIVKSFGMESFDEKLLNGVCVAEALKNQRTVIKLAGEHPKNCVNWAEHEKLNAYIFPLTHRNRVLGILAIYSDFRISEEEIRLLQTLADDVAFAIDAIRLERARQESLRQIEKNIEQFAILVDKIRNPLAVITGFADLFGNMEKDKILEQVRKIEEIIEQLEAGWLESEDVRRLLRGFRDEEDTAG</sequence>
<dbReference type="SMART" id="SM00091">
    <property type="entry name" value="PAS"/>
    <property type="match status" value="2"/>
</dbReference>
<dbReference type="Proteomes" id="UP000028501">
    <property type="component" value="Chromosome"/>
</dbReference>
<evidence type="ECO:0000256" key="2">
    <source>
        <dbReference type="ARBA" id="ARBA00012438"/>
    </source>
</evidence>
<dbReference type="InterPro" id="IPR003018">
    <property type="entry name" value="GAF"/>
</dbReference>
<dbReference type="CDD" id="cd00130">
    <property type="entry name" value="PAS"/>
    <property type="match status" value="2"/>
</dbReference>
<evidence type="ECO:0000313" key="8">
    <source>
        <dbReference type="EMBL" id="AIG99387.1"/>
    </source>
</evidence>
<dbReference type="KEGG" id="afg:AFULGI_00026850"/>
<gene>
    <name evidence="8" type="ORF">AFULGI_00026850</name>
</gene>
<dbReference type="InterPro" id="IPR000014">
    <property type="entry name" value="PAS"/>
</dbReference>
<dbReference type="AlphaFoldDB" id="A0A075WHX2"/>
<dbReference type="Gene3D" id="3.30.450.40">
    <property type="match status" value="1"/>
</dbReference>
<feature type="domain" description="PAS" evidence="6">
    <location>
        <begin position="187"/>
        <end position="257"/>
    </location>
</feature>
<dbReference type="Gene3D" id="3.30.450.20">
    <property type="entry name" value="PAS domain"/>
    <property type="match status" value="2"/>
</dbReference>
<evidence type="ECO:0000259" key="6">
    <source>
        <dbReference type="PROSITE" id="PS50112"/>
    </source>
</evidence>
<dbReference type="EMBL" id="CP006577">
    <property type="protein sequence ID" value="AIG99387.1"/>
    <property type="molecule type" value="Genomic_DNA"/>
</dbReference>
<dbReference type="EC" id="2.7.13.3" evidence="2"/>
<dbReference type="InterPro" id="IPR000700">
    <property type="entry name" value="PAS-assoc_C"/>
</dbReference>
<feature type="domain" description="PAC" evidence="7">
    <location>
        <begin position="261"/>
        <end position="312"/>
    </location>
</feature>
<evidence type="ECO:0000256" key="3">
    <source>
        <dbReference type="ARBA" id="ARBA00022553"/>
    </source>
</evidence>
<accession>A0A075WHX2</accession>
<keyword evidence="3" id="KW-0597">Phosphoprotein</keyword>
<dbReference type="GeneID" id="25399260"/>
<evidence type="ECO:0000256" key="5">
    <source>
        <dbReference type="ARBA" id="ARBA00022777"/>
    </source>
</evidence>